<gene>
    <name evidence="2" type="ORF">Pan54_49820</name>
</gene>
<feature type="transmembrane region" description="Helical" evidence="1">
    <location>
        <begin position="20"/>
        <end position="41"/>
    </location>
</feature>
<dbReference type="EMBL" id="SJPG01000001">
    <property type="protein sequence ID" value="TWT64221.1"/>
    <property type="molecule type" value="Genomic_DNA"/>
</dbReference>
<accession>A0A5C5XP41</accession>
<evidence type="ECO:0000313" key="2">
    <source>
        <dbReference type="EMBL" id="TWT64221.1"/>
    </source>
</evidence>
<organism evidence="2 3">
    <name type="scientific">Rubinisphaera italica</name>
    <dbReference type="NCBI Taxonomy" id="2527969"/>
    <lineage>
        <taxon>Bacteria</taxon>
        <taxon>Pseudomonadati</taxon>
        <taxon>Planctomycetota</taxon>
        <taxon>Planctomycetia</taxon>
        <taxon>Planctomycetales</taxon>
        <taxon>Planctomycetaceae</taxon>
        <taxon>Rubinisphaera</taxon>
    </lineage>
</organism>
<sequence length="113" mass="12744">MTEPSNRKDKSYAERQTRTIAIMGILLPFVTLAFGQLGSYLQYLQTVSFDQLIFTAIFLTLLGCLPVSILIAVVIIISAKFQSENYNVLRAILVISYFIILPWAIYAGRCTIF</sequence>
<protein>
    <submittedName>
        <fullName evidence="2">Uncharacterized protein</fullName>
    </submittedName>
</protein>
<evidence type="ECO:0000313" key="3">
    <source>
        <dbReference type="Proteomes" id="UP000316095"/>
    </source>
</evidence>
<keyword evidence="1" id="KW-0812">Transmembrane</keyword>
<dbReference type="AlphaFoldDB" id="A0A5C5XP41"/>
<keyword evidence="3" id="KW-1185">Reference proteome</keyword>
<keyword evidence="1" id="KW-1133">Transmembrane helix</keyword>
<comment type="caution">
    <text evidence="2">The sequence shown here is derived from an EMBL/GenBank/DDBJ whole genome shotgun (WGS) entry which is preliminary data.</text>
</comment>
<keyword evidence="1" id="KW-0472">Membrane</keyword>
<feature type="transmembrane region" description="Helical" evidence="1">
    <location>
        <begin position="53"/>
        <end position="76"/>
    </location>
</feature>
<evidence type="ECO:0000256" key="1">
    <source>
        <dbReference type="SAM" id="Phobius"/>
    </source>
</evidence>
<dbReference type="Proteomes" id="UP000316095">
    <property type="component" value="Unassembled WGS sequence"/>
</dbReference>
<name>A0A5C5XP41_9PLAN</name>
<proteinExistence type="predicted"/>
<feature type="transmembrane region" description="Helical" evidence="1">
    <location>
        <begin position="88"/>
        <end position="106"/>
    </location>
</feature>
<reference evidence="2 3" key="1">
    <citation type="submission" date="2019-02" db="EMBL/GenBank/DDBJ databases">
        <title>Deep-cultivation of Planctomycetes and their phenomic and genomic characterization uncovers novel biology.</title>
        <authorList>
            <person name="Wiegand S."/>
            <person name="Jogler M."/>
            <person name="Boedeker C."/>
            <person name="Pinto D."/>
            <person name="Vollmers J."/>
            <person name="Rivas-Marin E."/>
            <person name="Kohn T."/>
            <person name="Peeters S.H."/>
            <person name="Heuer A."/>
            <person name="Rast P."/>
            <person name="Oberbeckmann S."/>
            <person name="Bunk B."/>
            <person name="Jeske O."/>
            <person name="Meyerdierks A."/>
            <person name="Storesund J.E."/>
            <person name="Kallscheuer N."/>
            <person name="Luecker S."/>
            <person name="Lage O.M."/>
            <person name="Pohl T."/>
            <person name="Merkel B.J."/>
            <person name="Hornburger P."/>
            <person name="Mueller R.-W."/>
            <person name="Bruemmer F."/>
            <person name="Labrenz M."/>
            <person name="Spormann A.M."/>
            <person name="Op Den Camp H."/>
            <person name="Overmann J."/>
            <person name="Amann R."/>
            <person name="Jetten M.S.M."/>
            <person name="Mascher T."/>
            <person name="Medema M.H."/>
            <person name="Devos D.P."/>
            <person name="Kaster A.-K."/>
            <person name="Ovreas L."/>
            <person name="Rohde M."/>
            <person name="Galperin M.Y."/>
            <person name="Jogler C."/>
        </authorList>
    </citation>
    <scope>NUCLEOTIDE SEQUENCE [LARGE SCALE GENOMIC DNA]</scope>
    <source>
        <strain evidence="2 3">Pan54</strain>
    </source>
</reference>